<organism evidence="1">
    <name type="scientific">Sesamum radiatum</name>
    <name type="common">Black benniseed</name>
    <dbReference type="NCBI Taxonomy" id="300843"/>
    <lineage>
        <taxon>Eukaryota</taxon>
        <taxon>Viridiplantae</taxon>
        <taxon>Streptophyta</taxon>
        <taxon>Embryophyta</taxon>
        <taxon>Tracheophyta</taxon>
        <taxon>Spermatophyta</taxon>
        <taxon>Magnoliopsida</taxon>
        <taxon>eudicotyledons</taxon>
        <taxon>Gunneridae</taxon>
        <taxon>Pentapetalae</taxon>
        <taxon>asterids</taxon>
        <taxon>lamiids</taxon>
        <taxon>Lamiales</taxon>
        <taxon>Pedaliaceae</taxon>
        <taxon>Sesamum</taxon>
    </lineage>
</organism>
<dbReference type="AlphaFoldDB" id="A0AAW2S015"/>
<reference evidence="1" key="1">
    <citation type="submission" date="2020-06" db="EMBL/GenBank/DDBJ databases">
        <authorList>
            <person name="Li T."/>
            <person name="Hu X."/>
            <person name="Zhang T."/>
            <person name="Song X."/>
            <person name="Zhang H."/>
            <person name="Dai N."/>
            <person name="Sheng W."/>
            <person name="Hou X."/>
            <person name="Wei L."/>
        </authorList>
    </citation>
    <scope>NUCLEOTIDE SEQUENCE</scope>
    <source>
        <strain evidence="1">G02</strain>
        <tissue evidence="1">Leaf</tissue>
    </source>
</reference>
<protein>
    <submittedName>
        <fullName evidence="1">Transcription factor</fullName>
    </submittedName>
</protein>
<dbReference type="EMBL" id="JACGWJ010000012">
    <property type="protein sequence ID" value="KAL0385840.1"/>
    <property type="molecule type" value="Genomic_DNA"/>
</dbReference>
<comment type="caution">
    <text evidence="1">The sequence shown here is derived from an EMBL/GenBank/DDBJ whole genome shotgun (WGS) entry which is preliminary data.</text>
</comment>
<name>A0AAW2S015_SESRA</name>
<sequence length="221" mass="24135">MGLDPITHKPRNHALDCNQPKGIANLNHMAQWESARLEAEARIVGKSKMVSDVYHSTATPPPLVAPPPPSRPPCLDVLKVWQGAWETPRNGVTTVNSNGFFTINAALTSMTSILKSKDGVVHEHSFASDIMNYVKSPGASAIGRITSDNDHQDGDQVKGKMENSLEIHGMIADWLRYPSFLEGFTDLPPGPADNAVSEDNKISYWNSILTTVDSQMDSPVF</sequence>
<accession>A0AAW2S015</accession>
<reference evidence="1" key="2">
    <citation type="journal article" date="2024" name="Plant">
        <title>Genomic evolution and insights into agronomic trait innovations of Sesamum species.</title>
        <authorList>
            <person name="Miao H."/>
            <person name="Wang L."/>
            <person name="Qu L."/>
            <person name="Liu H."/>
            <person name="Sun Y."/>
            <person name="Le M."/>
            <person name="Wang Q."/>
            <person name="Wei S."/>
            <person name="Zheng Y."/>
            <person name="Lin W."/>
            <person name="Duan Y."/>
            <person name="Cao H."/>
            <person name="Xiong S."/>
            <person name="Wang X."/>
            <person name="Wei L."/>
            <person name="Li C."/>
            <person name="Ma Q."/>
            <person name="Ju M."/>
            <person name="Zhao R."/>
            <person name="Li G."/>
            <person name="Mu C."/>
            <person name="Tian Q."/>
            <person name="Mei H."/>
            <person name="Zhang T."/>
            <person name="Gao T."/>
            <person name="Zhang H."/>
        </authorList>
    </citation>
    <scope>NUCLEOTIDE SEQUENCE</scope>
    <source>
        <strain evidence="1">G02</strain>
    </source>
</reference>
<gene>
    <name evidence="1" type="ORF">Sradi_2978300</name>
</gene>
<evidence type="ECO:0000313" key="1">
    <source>
        <dbReference type="EMBL" id="KAL0385840.1"/>
    </source>
</evidence>
<proteinExistence type="predicted"/>